<dbReference type="AlphaFoldDB" id="A0A815CWI6"/>
<evidence type="ECO:0000313" key="2">
    <source>
        <dbReference type="EMBL" id="CAF4306162.1"/>
    </source>
</evidence>
<reference evidence="1" key="1">
    <citation type="submission" date="2021-02" db="EMBL/GenBank/DDBJ databases">
        <authorList>
            <person name="Nowell W R."/>
        </authorList>
    </citation>
    <scope>NUCLEOTIDE SEQUENCE</scope>
</reference>
<dbReference type="EMBL" id="CAJOBH010036686">
    <property type="protein sequence ID" value="CAF4306162.1"/>
    <property type="molecule type" value="Genomic_DNA"/>
</dbReference>
<evidence type="ECO:0000313" key="3">
    <source>
        <dbReference type="Proteomes" id="UP000663855"/>
    </source>
</evidence>
<accession>A0A815CWI6</accession>
<sequence>MVPSEVDDYQSKKSSNCINKSISAIIFVPEVAYGSINQCIGLGAILRNLDYCVAFATESTWKDKLSVYGFEEYVVGYAEQSTTNEVDQF</sequence>
<dbReference type="Proteomes" id="UP000681967">
    <property type="component" value="Unassembled WGS sequence"/>
</dbReference>
<proteinExistence type="predicted"/>
<comment type="caution">
    <text evidence="1">The sequence shown here is derived from an EMBL/GenBank/DDBJ whole genome shotgun (WGS) entry which is preliminary data.</text>
</comment>
<dbReference type="Proteomes" id="UP000663855">
    <property type="component" value="Unassembled WGS sequence"/>
</dbReference>
<name>A0A815CWI6_9BILA</name>
<evidence type="ECO:0000313" key="1">
    <source>
        <dbReference type="EMBL" id="CAF1285617.1"/>
    </source>
</evidence>
<organism evidence="1 3">
    <name type="scientific">Rotaria magnacalcarata</name>
    <dbReference type="NCBI Taxonomy" id="392030"/>
    <lineage>
        <taxon>Eukaryota</taxon>
        <taxon>Metazoa</taxon>
        <taxon>Spiralia</taxon>
        <taxon>Gnathifera</taxon>
        <taxon>Rotifera</taxon>
        <taxon>Eurotatoria</taxon>
        <taxon>Bdelloidea</taxon>
        <taxon>Philodinida</taxon>
        <taxon>Philodinidae</taxon>
        <taxon>Rotaria</taxon>
    </lineage>
</organism>
<dbReference type="EMBL" id="CAJNOV010007455">
    <property type="protein sequence ID" value="CAF1285617.1"/>
    <property type="molecule type" value="Genomic_DNA"/>
</dbReference>
<gene>
    <name evidence="2" type="ORF">BYL167_LOCUS27698</name>
    <name evidence="1" type="ORF">CJN711_LOCUS16208</name>
</gene>
<protein>
    <submittedName>
        <fullName evidence="1">Uncharacterized protein</fullName>
    </submittedName>
</protein>